<evidence type="ECO:0000259" key="2">
    <source>
        <dbReference type="PROSITE" id="PS50006"/>
    </source>
</evidence>
<organism evidence="3 4">
    <name type="scientific">Tothia fuscella</name>
    <dbReference type="NCBI Taxonomy" id="1048955"/>
    <lineage>
        <taxon>Eukaryota</taxon>
        <taxon>Fungi</taxon>
        <taxon>Dikarya</taxon>
        <taxon>Ascomycota</taxon>
        <taxon>Pezizomycotina</taxon>
        <taxon>Dothideomycetes</taxon>
        <taxon>Pleosporomycetidae</taxon>
        <taxon>Venturiales</taxon>
        <taxon>Cylindrosympodiaceae</taxon>
        <taxon>Tothia</taxon>
    </lineage>
</organism>
<evidence type="ECO:0000313" key="3">
    <source>
        <dbReference type="EMBL" id="KAF2430082.1"/>
    </source>
</evidence>
<reference evidence="3" key="1">
    <citation type="journal article" date="2020" name="Stud. Mycol.">
        <title>101 Dothideomycetes genomes: a test case for predicting lifestyles and emergence of pathogens.</title>
        <authorList>
            <person name="Haridas S."/>
            <person name="Albert R."/>
            <person name="Binder M."/>
            <person name="Bloem J."/>
            <person name="Labutti K."/>
            <person name="Salamov A."/>
            <person name="Andreopoulos B."/>
            <person name="Baker S."/>
            <person name="Barry K."/>
            <person name="Bills G."/>
            <person name="Bluhm B."/>
            <person name="Cannon C."/>
            <person name="Castanera R."/>
            <person name="Culley D."/>
            <person name="Daum C."/>
            <person name="Ezra D."/>
            <person name="Gonzalez J."/>
            <person name="Henrissat B."/>
            <person name="Kuo A."/>
            <person name="Liang C."/>
            <person name="Lipzen A."/>
            <person name="Lutzoni F."/>
            <person name="Magnuson J."/>
            <person name="Mondo S."/>
            <person name="Nolan M."/>
            <person name="Ohm R."/>
            <person name="Pangilinan J."/>
            <person name="Park H.-J."/>
            <person name="Ramirez L."/>
            <person name="Alfaro M."/>
            <person name="Sun H."/>
            <person name="Tritt A."/>
            <person name="Yoshinaga Y."/>
            <person name="Zwiers L.-H."/>
            <person name="Turgeon B."/>
            <person name="Goodwin S."/>
            <person name="Spatafora J."/>
            <person name="Crous P."/>
            <person name="Grigoriev I."/>
        </authorList>
    </citation>
    <scope>NUCLEOTIDE SEQUENCE</scope>
    <source>
        <strain evidence="3">CBS 130266</strain>
    </source>
</reference>
<dbReference type="InterPro" id="IPR000253">
    <property type="entry name" value="FHA_dom"/>
</dbReference>
<proteinExistence type="predicted"/>
<evidence type="ECO:0000313" key="4">
    <source>
        <dbReference type="Proteomes" id="UP000800235"/>
    </source>
</evidence>
<gene>
    <name evidence="3" type="ORF">EJ08DRAFT_250400</name>
</gene>
<dbReference type="SUPFAM" id="SSF49879">
    <property type="entry name" value="SMAD/FHA domain"/>
    <property type="match status" value="1"/>
</dbReference>
<feature type="domain" description="FHA" evidence="2">
    <location>
        <begin position="114"/>
        <end position="171"/>
    </location>
</feature>
<evidence type="ECO:0000256" key="1">
    <source>
        <dbReference type="SAM" id="MobiDB-lite"/>
    </source>
</evidence>
<sequence>MDSSPGKSSVQIAASTMSHTRSPSRPTITRQPSLLPPVEFFSSSPPQNVQKRKFQDAEERNTYYPTPIPTSSTGILPSSPPRRPGLQRTLSTLSERAPLSDLPTITVPSNGEVVRLGRSSNSSDHQLPYNRHISRVHVTAQYEALRVSNAPGKIIVKCLGWNGATVHCQGLTYPLDKGDTWESSQPSAEIMLDVMECRVMVQWPTLPSGHAQSSHSDRTWIGESPRRAFTRLGSETFASSPPPMLPQSPISPSPARLLPQADPTALLTSDTTHVPSDAAVQVYEDRDSESPGAHEQTHTKVVRPTETLEQKSSFASVSSASAEDLSDQENEENDPIVHSFGPFGSNLLSRLNSFSHTSPQQPQPQRRKAPLRDTPVSPQREAGTSKRKLSEESLRQLQESPIRNHVINQLAFSRIHSMPLTTIHTNLPAELRACKTSDGDDELTQDELERVLHSIPCVGEITRQDKGKDAAGKPLENEFYYLPELDENAMRREAVIGGRGGTGLRAVRKNHKQYYWKKPRH</sequence>
<feature type="compositionally biased region" description="Pro residues" evidence="1">
    <location>
        <begin position="240"/>
        <end position="252"/>
    </location>
</feature>
<keyword evidence="4" id="KW-1185">Reference proteome</keyword>
<comment type="caution">
    <text evidence="3">The sequence shown here is derived from an EMBL/GenBank/DDBJ whole genome shotgun (WGS) entry which is preliminary data.</text>
</comment>
<dbReference type="Proteomes" id="UP000800235">
    <property type="component" value="Unassembled WGS sequence"/>
</dbReference>
<dbReference type="AlphaFoldDB" id="A0A9P4NR04"/>
<dbReference type="InterPro" id="IPR008984">
    <property type="entry name" value="SMAD_FHA_dom_sf"/>
</dbReference>
<feature type="region of interest" description="Disordered" evidence="1">
    <location>
        <begin position="284"/>
        <end position="397"/>
    </location>
</feature>
<feature type="compositionally biased region" description="Acidic residues" evidence="1">
    <location>
        <begin position="324"/>
        <end position="334"/>
    </location>
</feature>
<feature type="region of interest" description="Disordered" evidence="1">
    <location>
        <begin position="1"/>
        <end position="87"/>
    </location>
</feature>
<dbReference type="PROSITE" id="PS50006">
    <property type="entry name" value="FHA_DOMAIN"/>
    <property type="match status" value="1"/>
</dbReference>
<dbReference type="EMBL" id="MU007041">
    <property type="protein sequence ID" value="KAF2430082.1"/>
    <property type="molecule type" value="Genomic_DNA"/>
</dbReference>
<dbReference type="OrthoDB" id="5348546at2759"/>
<accession>A0A9P4NR04</accession>
<name>A0A9P4NR04_9PEZI</name>
<feature type="compositionally biased region" description="Low complexity" evidence="1">
    <location>
        <begin position="62"/>
        <end position="77"/>
    </location>
</feature>
<protein>
    <recommendedName>
        <fullName evidence="2">FHA domain-containing protein</fullName>
    </recommendedName>
</protein>
<feature type="compositionally biased region" description="Polar residues" evidence="1">
    <location>
        <begin position="346"/>
        <end position="358"/>
    </location>
</feature>
<feature type="region of interest" description="Disordered" evidence="1">
    <location>
        <begin position="234"/>
        <end position="258"/>
    </location>
</feature>
<feature type="compositionally biased region" description="Polar residues" evidence="1">
    <location>
        <begin position="1"/>
        <end position="32"/>
    </location>
</feature>
<feature type="compositionally biased region" description="Low complexity" evidence="1">
    <location>
        <begin position="312"/>
        <end position="322"/>
    </location>
</feature>